<dbReference type="InterPro" id="IPR000795">
    <property type="entry name" value="T_Tr_GTP-bd_dom"/>
</dbReference>
<feature type="binding site" evidence="6">
    <location>
        <begin position="60"/>
        <end position="67"/>
    </location>
    <ligand>
        <name>GTP</name>
        <dbReference type="ChEBI" id="CHEBI:37565"/>
    </ligand>
</feature>
<organism evidence="9 10">
    <name type="scientific">Coccidioides posadasii (strain C735)</name>
    <name type="common">Valley fever fungus</name>
    <dbReference type="NCBI Taxonomy" id="222929"/>
    <lineage>
        <taxon>Eukaryota</taxon>
        <taxon>Fungi</taxon>
        <taxon>Dikarya</taxon>
        <taxon>Ascomycota</taxon>
        <taxon>Pezizomycotina</taxon>
        <taxon>Eurotiomycetes</taxon>
        <taxon>Eurotiomycetidae</taxon>
        <taxon>Onygenales</taxon>
        <taxon>Onygenaceae</taxon>
        <taxon>Coccidioides</taxon>
    </lineage>
</organism>
<feature type="binding site" evidence="6">
    <location>
        <begin position="200"/>
        <end position="203"/>
    </location>
    <ligand>
        <name>GTP</name>
        <dbReference type="ChEBI" id="CHEBI:37565"/>
    </ligand>
</feature>
<keyword evidence="1 6" id="KW-0547">Nucleotide-binding</keyword>
<dbReference type="KEGG" id="cpw:9694952"/>
<dbReference type="FunFam" id="3.30.70.870:FF:000007">
    <property type="entry name" value="Ribosome-releasing factor 2, mitochondrial"/>
    <property type="match status" value="1"/>
</dbReference>
<dbReference type="InterPro" id="IPR035649">
    <property type="entry name" value="EFG_V"/>
</dbReference>
<dbReference type="PROSITE" id="PS00301">
    <property type="entry name" value="G_TR_1"/>
    <property type="match status" value="1"/>
</dbReference>
<keyword evidence="2 6" id="KW-0648">Protein biosynthesis</keyword>
<comment type="subcellular location">
    <subcellularLocation>
        <location evidence="6">Mitochondrion</location>
    </subcellularLocation>
</comment>
<comment type="function">
    <text evidence="5">Catalyzes the GTP-dependent ribosomal translocation step during translation elongation. During this step, the ribosome changes from the pre-translocational (PRE) to the post-translocational (POST) state as the newly formed A-site-bound peptidyl-tRNA and P-site-bound deacylated tRNA move to the P and E sites, respectively. Catalyzes the coordinated movement of the two tRNA molecules, the mRNA and conformational changes in the ribosome.</text>
</comment>
<dbReference type="InterPro" id="IPR009022">
    <property type="entry name" value="EFG_III"/>
</dbReference>
<dbReference type="SUPFAM" id="SSF54980">
    <property type="entry name" value="EF-G C-terminal domain-like"/>
    <property type="match status" value="2"/>
</dbReference>
<dbReference type="GO" id="GO:0005739">
    <property type="term" value="C:mitochondrion"/>
    <property type="evidence" value="ECO:0007669"/>
    <property type="project" value="UniProtKB-SubCell"/>
</dbReference>
<dbReference type="SUPFAM" id="SSF54211">
    <property type="entry name" value="Ribosomal protein S5 domain 2-like"/>
    <property type="match status" value="1"/>
</dbReference>
<dbReference type="PANTHER" id="PTHR43261:SF1">
    <property type="entry name" value="RIBOSOME-RELEASING FACTOR 2, MITOCHONDRIAL"/>
    <property type="match status" value="1"/>
</dbReference>
<proteinExistence type="inferred from homology"/>
<dbReference type="InterPro" id="IPR031157">
    <property type="entry name" value="G_TR_CS"/>
</dbReference>
<dbReference type="SMART" id="SM00838">
    <property type="entry name" value="EFG_C"/>
    <property type="match status" value="1"/>
</dbReference>
<comment type="function">
    <text evidence="6">Mitochondrial GTPase that mediates the disassembly of ribosomes from messenger RNA at the termination of mitochondrial protein biosynthesis. Not involved in the GTP-dependent ribosomal translocation step during translation elongation.</text>
</comment>
<dbReference type="AlphaFoldDB" id="C5P7B2"/>
<dbReference type="InterPro" id="IPR030851">
    <property type="entry name" value="EFG2"/>
</dbReference>
<dbReference type="InterPro" id="IPR005225">
    <property type="entry name" value="Small_GTP-bd"/>
</dbReference>
<dbReference type="InterPro" id="IPR009000">
    <property type="entry name" value="Transl_B-barrel_sf"/>
</dbReference>
<name>C5P7B2_COCP7</name>
<feature type="region of interest" description="Disordered" evidence="7">
    <location>
        <begin position="817"/>
        <end position="838"/>
    </location>
</feature>
<dbReference type="GO" id="GO:0032790">
    <property type="term" value="P:ribosome disassembly"/>
    <property type="evidence" value="ECO:0007669"/>
    <property type="project" value="UniProtKB-UniRule"/>
</dbReference>
<evidence type="ECO:0000256" key="5">
    <source>
        <dbReference type="ARBA" id="ARBA00024731"/>
    </source>
</evidence>
<dbReference type="RefSeq" id="XP_003069457.2">
    <property type="nucleotide sequence ID" value="XM_003069411.2"/>
</dbReference>
<evidence type="ECO:0000313" key="10">
    <source>
        <dbReference type="Proteomes" id="UP000009084"/>
    </source>
</evidence>
<dbReference type="CDD" id="cd16262">
    <property type="entry name" value="EFG_III"/>
    <property type="match status" value="1"/>
</dbReference>
<dbReference type="PRINTS" id="PR00315">
    <property type="entry name" value="ELONGATNFCT"/>
</dbReference>
<protein>
    <recommendedName>
        <fullName evidence="6">Ribosome-releasing factor 2, mitochondrial</fullName>
        <shortName evidence="6">RRF2mt</shortName>
    </recommendedName>
    <alternativeName>
        <fullName evidence="6">Elongation factor G 2, mitochondrial</fullName>
        <shortName evidence="6">EF-G2mt</shortName>
        <shortName evidence="6">mEF-G 2</shortName>
    </alternativeName>
</protein>
<dbReference type="HAMAP" id="MF_03059">
    <property type="entry name" value="mEF_G_2"/>
    <property type="match status" value="1"/>
</dbReference>
<dbReference type="PANTHER" id="PTHR43261">
    <property type="entry name" value="TRANSLATION ELONGATION FACTOR G-RELATED"/>
    <property type="match status" value="1"/>
</dbReference>
<dbReference type="CDD" id="cd03713">
    <property type="entry name" value="EFG_mtEFG_C"/>
    <property type="match status" value="1"/>
</dbReference>
<dbReference type="InterPro" id="IPR014721">
    <property type="entry name" value="Ribsml_uS5_D2-typ_fold_subgr"/>
</dbReference>
<keyword evidence="3 6" id="KW-0496">Mitochondrion</keyword>
<dbReference type="VEuPathDB" id="FungiDB:CPC735_026480"/>
<evidence type="ECO:0000256" key="7">
    <source>
        <dbReference type="SAM" id="MobiDB-lite"/>
    </source>
</evidence>
<dbReference type="EMBL" id="ACFW01000025">
    <property type="protein sequence ID" value="EER27312.1"/>
    <property type="molecule type" value="Genomic_DNA"/>
</dbReference>
<evidence type="ECO:0000256" key="6">
    <source>
        <dbReference type="HAMAP-Rule" id="MF_03059"/>
    </source>
</evidence>
<evidence type="ECO:0000259" key="8">
    <source>
        <dbReference type="PROSITE" id="PS51722"/>
    </source>
</evidence>
<dbReference type="CDD" id="cd01886">
    <property type="entry name" value="EF-G"/>
    <property type="match status" value="1"/>
</dbReference>
<evidence type="ECO:0000256" key="4">
    <source>
        <dbReference type="ARBA" id="ARBA00023134"/>
    </source>
</evidence>
<dbReference type="InterPro" id="IPR053905">
    <property type="entry name" value="EF-G-like_DII"/>
</dbReference>
<keyword evidence="9" id="KW-0251">Elongation factor</keyword>
<keyword evidence="4 6" id="KW-0342">GTP-binding</keyword>
<dbReference type="InterPro" id="IPR041095">
    <property type="entry name" value="EFG_II"/>
</dbReference>
<dbReference type="HOGENOM" id="CLU_002794_4_1_1"/>
<dbReference type="SUPFAM" id="SSF50447">
    <property type="entry name" value="Translation proteins"/>
    <property type="match status" value="1"/>
</dbReference>
<reference evidence="9 10" key="1">
    <citation type="journal article" date="2009" name="Genome Res.">
        <title>Comparative genomic analyses of the human fungal pathogens Coccidioides and their relatives.</title>
        <authorList>
            <person name="Sharpton T.J."/>
            <person name="Stajich J.E."/>
            <person name="Rounsley S.D."/>
            <person name="Gardner M.J."/>
            <person name="Wortman J.R."/>
            <person name="Jordar V.S."/>
            <person name="Maiti R."/>
            <person name="Kodira C.D."/>
            <person name="Neafsey D.E."/>
            <person name="Zeng Q."/>
            <person name="Hung C.-Y."/>
            <person name="McMahan C."/>
            <person name="Muszewska A."/>
            <person name="Grynberg M."/>
            <person name="Mandel M.A."/>
            <person name="Kellner E.M."/>
            <person name="Barker B.M."/>
            <person name="Galgiani J.N."/>
            <person name="Orbach M.J."/>
            <person name="Kirkland T.N."/>
            <person name="Cole G.T."/>
            <person name="Henn M.R."/>
            <person name="Birren B.W."/>
            <person name="Taylor J.W."/>
        </authorList>
    </citation>
    <scope>NUCLEOTIDE SEQUENCE [LARGE SCALE GENOMIC DNA]</scope>
    <source>
        <strain evidence="10">C735</strain>
    </source>
</reference>
<accession>C5P7B2</accession>
<dbReference type="NCBIfam" id="TIGR00231">
    <property type="entry name" value="small_GTP"/>
    <property type="match status" value="1"/>
</dbReference>
<dbReference type="PROSITE" id="PS51722">
    <property type="entry name" value="G_TR_2"/>
    <property type="match status" value="1"/>
</dbReference>
<dbReference type="Gene3D" id="3.30.230.10">
    <property type="match status" value="1"/>
</dbReference>
<feature type="binding site" evidence="6">
    <location>
        <begin position="146"/>
        <end position="150"/>
    </location>
    <ligand>
        <name>GTP</name>
        <dbReference type="ChEBI" id="CHEBI:37565"/>
    </ligand>
</feature>
<dbReference type="Proteomes" id="UP000009084">
    <property type="component" value="Unassembled WGS sequence"/>
</dbReference>
<dbReference type="Gene3D" id="3.30.70.240">
    <property type="match status" value="1"/>
</dbReference>
<dbReference type="Gene3D" id="3.40.50.300">
    <property type="entry name" value="P-loop containing nucleotide triphosphate hydrolases"/>
    <property type="match status" value="1"/>
</dbReference>
<dbReference type="Gene3D" id="3.30.70.870">
    <property type="entry name" value="Elongation Factor G (Translational Gtpase), domain 3"/>
    <property type="match status" value="1"/>
</dbReference>
<evidence type="ECO:0000256" key="3">
    <source>
        <dbReference type="ARBA" id="ARBA00023128"/>
    </source>
</evidence>
<dbReference type="Pfam" id="PF22042">
    <property type="entry name" value="EF-G_D2"/>
    <property type="match status" value="1"/>
</dbReference>
<dbReference type="Gene3D" id="2.40.30.10">
    <property type="entry name" value="Translation factors"/>
    <property type="match status" value="1"/>
</dbReference>
<dbReference type="InterPro" id="IPR027417">
    <property type="entry name" value="P-loop_NTPase"/>
</dbReference>
<dbReference type="GeneID" id="9694952"/>
<feature type="domain" description="Tr-type G" evidence="8">
    <location>
        <begin position="51"/>
        <end position="362"/>
    </location>
</feature>
<evidence type="ECO:0000256" key="1">
    <source>
        <dbReference type="ARBA" id="ARBA00022741"/>
    </source>
</evidence>
<dbReference type="Pfam" id="PF00009">
    <property type="entry name" value="GTP_EFTU"/>
    <property type="match status" value="1"/>
</dbReference>
<sequence>MFVASHYPIRWVCSRCHRGLAGRLRTSLRPLRLPVRGYSTSPDPNAIEDLNLTRNIGIIAHIDAGKTTTTERMLYYSGFTRRLGDVDDGSTVTDFLPAERARGITIQSAAITFHWPPVDQSTASSEDAKAKGLPRSVLPHTINLIDTPGHADFTFEVLRSLRILDGAVCILDGVAGVEAQTEQVWHQASTYSIPGIAYVNKLDREGAAFGRTVKEIGSRLGAWPAVCQIPWFEGGDGKFRGVGDIISLQGLYWEAGGDGKQIIASGLKDLEQQDGQFAQEMKNARIALVELLSEHDDTMVECFLEHDEDHLAVKPIEIWESLRRCLLRDGNRVIPTFAGASFRNIGVQPLLDAVVNLLPSPTERPDPEVSIGSVKTGLQNLLAGKVSLESTNNPTKHKHKKKHASLHSDTTTALQKLECCALAFKVVSDARKGVLVYARVYSGTLNRNALLFNTNLDVSERAPRIFKMYANEAVEVQSIPAGHIGVIAGLKFARTGDTLLSFTGNKQSAPELLNTLQLRPIDVPPPVFFTSVEPYSLSEEKNMQDSLALLLREDPSLHVSVDEDSGQTLLSGMGELHLEIASDRLVKDFKAKVSTGHIEIGYRECISEASSSTTRIFDKEIAGRKGKAGCAAVVQPLYEGQENERTEDPSILFSKEKDGNRITIKAPGLISTEKTKLPGDLLPHHLSLPVIQSSIYNGCLAGLTRGPKYSFPVHSVDVTLTFDITEHLFGSDTTPSALSAAARLATQSALKEVSSNASLMEPVMNVSISVQESSLGAVVHDISSSRGGHIVSLDDDTSSSAEATLDLPPIDVSKIYAPRDPFGPSSPDDRLSNATANQSRMITAKVPLKEMVGYLKHLRSLTGGRGTFVMSVDRFEKMNNQREKAVLTEMRGL</sequence>
<dbReference type="Pfam" id="PF00679">
    <property type="entry name" value="EFG_C"/>
    <property type="match status" value="1"/>
</dbReference>
<comment type="similarity">
    <text evidence="6">Belongs to the TRAFAC class translation factor GTPase superfamily. Classic translation factor GTPase family. EF-G/EF-2 subfamily.</text>
</comment>
<evidence type="ECO:0000313" key="9">
    <source>
        <dbReference type="EMBL" id="EER27312.1"/>
    </source>
</evidence>
<evidence type="ECO:0000256" key="2">
    <source>
        <dbReference type="ARBA" id="ARBA00022917"/>
    </source>
</evidence>
<dbReference type="FunFam" id="3.40.50.300:FF:001636">
    <property type="entry name" value="Ribosome-releasing factor 2, mitochondrial"/>
    <property type="match status" value="1"/>
</dbReference>
<dbReference type="InterPro" id="IPR020568">
    <property type="entry name" value="Ribosomal_Su5_D2-typ_SF"/>
</dbReference>
<dbReference type="OrthoDB" id="198619at2759"/>
<dbReference type="GO" id="GO:0005525">
    <property type="term" value="F:GTP binding"/>
    <property type="evidence" value="ECO:0007669"/>
    <property type="project" value="UniProtKB-UniRule"/>
</dbReference>
<dbReference type="GO" id="GO:0003924">
    <property type="term" value="F:GTPase activity"/>
    <property type="evidence" value="ECO:0007669"/>
    <property type="project" value="UniProtKB-UniRule"/>
</dbReference>
<dbReference type="SUPFAM" id="SSF52540">
    <property type="entry name" value="P-loop containing nucleoside triphosphate hydrolases"/>
    <property type="match status" value="1"/>
</dbReference>
<dbReference type="FunFam" id="2.40.30.10:FF:000106">
    <property type="entry name" value="Ribosome-releasing factor 2, mitochondrial"/>
    <property type="match status" value="1"/>
</dbReference>
<dbReference type="GO" id="GO:0003746">
    <property type="term" value="F:translation elongation factor activity"/>
    <property type="evidence" value="ECO:0007669"/>
    <property type="project" value="UniProtKB-KW"/>
</dbReference>
<dbReference type="InterPro" id="IPR035647">
    <property type="entry name" value="EFG_III/V"/>
</dbReference>
<dbReference type="InterPro" id="IPR000640">
    <property type="entry name" value="EFG_V-like"/>
</dbReference>
<comment type="caution">
    <text evidence="9">The sequence shown here is derived from an EMBL/GenBank/DDBJ whole genome shotgun (WGS) entry which is preliminary data.</text>
</comment>
<dbReference type="GO" id="GO:0032543">
    <property type="term" value="P:mitochondrial translation"/>
    <property type="evidence" value="ECO:0007669"/>
    <property type="project" value="UniProtKB-UniRule"/>
</dbReference>
<gene>
    <name evidence="6" type="primary">MEF2</name>
    <name evidence="9" type="ORF">CPC735_026480</name>
</gene>
<dbReference type="Pfam" id="PF14492">
    <property type="entry name" value="EFG_III"/>
    <property type="match status" value="1"/>
</dbReference>